<feature type="compositionally biased region" description="Polar residues" evidence="1">
    <location>
        <begin position="1"/>
        <end position="16"/>
    </location>
</feature>
<name>A0ABT7SZ16_9ALTE</name>
<evidence type="ECO:0000256" key="1">
    <source>
        <dbReference type="SAM" id="MobiDB-lite"/>
    </source>
</evidence>
<accession>A0ABT7SZ16</accession>
<evidence type="ECO:0000313" key="2">
    <source>
        <dbReference type="EMBL" id="MDM7861427.1"/>
    </source>
</evidence>
<dbReference type="RefSeq" id="WP_289365938.1">
    <property type="nucleotide sequence ID" value="NZ_JAUCBP010000011.1"/>
</dbReference>
<comment type="caution">
    <text evidence="2">The sequence shown here is derived from an EMBL/GenBank/DDBJ whole genome shotgun (WGS) entry which is preliminary data.</text>
</comment>
<dbReference type="Pfam" id="PF10987">
    <property type="entry name" value="DUF2806"/>
    <property type="match status" value="1"/>
</dbReference>
<dbReference type="InterPro" id="IPR021254">
    <property type="entry name" value="DUF2806"/>
</dbReference>
<reference evidence="2 3" key="1">
    <citation type="submission" date="2023-06" db="EMBL/GenBank/DDBJ databases">
        <title>Alteromonas sp. ASW11-36 isolated from intertidal sand.</title>
        <authorList>
            <person name="Li Y."/>
        </authorList>
    </citation>
    <scope>NUCLEOTIDE SEQUENCE [LARGE SCALE GENOMIC DNA]</scope>
    <source>
        <strain evidence="2 3">ASW11-36</strain>
    </source>
</reference>
<dbReference type="NCBIfam" id="TIGR03899">
    <property type="entry name" value="TIGR03899 family protein"/>
    <property type="match status" value="1"/>
</dbReference>
<protein>
    <submittedName>
        <fullName evidence="2">TIGR03899 family protein</fullName>
    </submittedName>
</protein>
<dbReference type="Proteomes" id="UP001234343">
    <property type="component" value="Unassembled WGS sequence"/>
</dbReference>
<sequence>MKVTPQSNVKVATVKTTEAKPEQAVTSPPAEAANTPRKAKKADKNQQVLRRLFAQIGISDSHAIGNDLDLVKHTSRREQILAANRLRNLQKVFDHALEVNIDTEHAEGIDPDWFFSFAKFAEEIHSPAMQSLWGKIIAVELAQPGSFSLRTLALLKQLTQRDAKLFSKVASVASRKQHDATPLLLVGYYQKPSLFGWFTGPSNPHLNLAHFGITYPDLLALIDMGLIFASEIETGELDPDRTVHWRCGDIKFDLTPKRGSTALIYYKFTSVGSELFRLVNKQRRADYTEQLCELLSNAFTVVRH</sequence>
<organism evidence="2 3">
    <name type="scientific">Alteromonas arenosi</name>
    <dbReference type="NCBI Taxonomy" id="3055817"/>
    <lineage>
        <taxon>Bacteria</taxon>
        <taxon>Pseudomonadati</taxon>
        <taxon>Pseudomonadota</taxon>
        <taxon>Gammaproteobacteria</taxon>
        <taxon>Alteromonadales</taxon>
        <taxon>Alteromonadaceae</taxon>
        <taxon>Alteromonas/Salinimonas group</taxon>
        <taxon>Alteromonas</taxon>
    </lineage>
</organism>
<dbReference type="EMBL" id="JAUCBP010000011">
    <property type="protein sequence ID" value="MDM7861427.1"/>
    <property type="molecule type" value="Genomic_DNA"/>
</dbReference>
<gene>
    <name evidence="2" type="ORF">QTP81_12570</name>
</gene>
<evidence type="ECO:0000313" key="3">
    <source>
        <dbReference type="Proteomes" id="UP001234343"/>
    </source>
</evidence>
<proteinExistence type="predicted"/>
<feature type="region of interest" description="Disordered" evidence="1">
    <location>
        <begin position="1"/>
        <end position="44"/>
    </location>
</feature>
<keyword evidence="3" id="KW-1185">Reference proteome</keyword>